<name>A0A3D7VF43_LISMN</name>
<evidence type="ECO:0000313" key="5">
    <source>
        <dbReference type="Proteomes" id="UP000467536"/>
    </source>
</evidence>
<dbReference type="RefSeq" id="WP_003743336.1">
    <property type="nucleotide sequence ID" value="NZ_BBRP01000001.1"/>
</dbReference>
<evidence type="ECO:0000313" key="3">
    <source>
        <dbReference type="EMBL" id="EDO0984726.1"/>
    </source>
</evidence>
<evidence type="ECO:0000256" key="1">
    <source>
        <dbReference type="SAM" id="MobiDB-lite"/>
    </source>
</evidence>
<dbReference type="Proteomes" id="UP000840039">
    <property type="component" value="Unassembled WGS sequence"/>
</dbReference>
<reference evidence="2 6" key="2">
    <citation type="submission" date="2019-04" db="EMBL/GenBank/DDBJ databases">
        <authorList>
            <consortium name="GenomeTrakr network: Whole genome sequencing for foodborne pathogen traceback"/>
        </authorList>
    </citation>
    <scope>NUCLEOTIDE SEQUENCE [LARGE SCALE GENOMIC DNA]</scope>
    <source>
        <strain evidence="2 6">CFSAN072474</strain>
    </source>
</reference>
<protein>
    <recommendedName>
        <fullName evidence="7">Lipoprotein</fullName>
    </recommendedName>
</protein>
<gene>
    <name evidence="2" type="ORF">CW845_04610</name>
    <name evidence="3" type="ORF">FV747_01780</name>
    <name evidence="4" type="ORF">GHH22_06625</name>
</gene>
<dbReference type="PROSITE" id="PS51257">
    <property type="entry name" value="PROKAR_LIPOPROTEIN"/>
    <property type="match status" value="1"/>
</dbReference>
<feature type="compositionally biased region" description="Basic and acidic residues" evidence="1">
    <location>
        <begin position="28"/>
        <end position="55"/>
    </location>
</feature>
<sequence length="216" mass="24229">MNNRNWLKGLGVTMIAATLILTGCGNGDAEKTDTKEQTKSVEEEGKKVKIESNEGKPQHEQLITVKLPPEADYLNDETLEVYEQDKKKYDQTKQLITNDSITLLIGDYGYYDPVQDAIECSAVIVNGTKTEIKDLSFQVSIENNVMQGRVFLDNSVPELTKEQTGNFKPSMAIPVILGFPEEKPTDEIENGRKIDTKNIKINLSDIQYKVVEQEGK</sequence>
<organism evidence="4">
    <name type="scientific">Listeria monocytogenes</name>
    <dbReference type="NCBI Taxonomy" id="1639"/>
    <lineage>
        <taxon>Bacteria</taxon>
        <taxon>Bacillati</taxon>
        <taxon>Bacillota</taxon>
        <taxon>Bacilli</taxon>
        <taxon>Bacillales</taxon>
        <taxon>Listeriaceae</taxon>
        <taxon>Listeria</taxon>
    </lineage>
</organism>
<evidence type="ECO:0000313" key="4">
    <source>
        <dbReference type="EMBL" id="HAA8052829.1"/>
    </source>
</evidence>
<proteinExistence type="predicted"/>
<feature type="region of interest" description="Disordered" evidence="1">
    <location>
        <begin position="26"/>
        <end position="55"/>
    </location>
</feature>
<accession>A0A3D7VF43</accession>
<evidence type="ECO:0008006" key="7">
    <source>
        <dbReference type="Google" id="ProtNLM"/>
    </source>
</evidence>
<reference evidence="4" key="1">
    <citation type="journal article" date="2018" name="Genome Biol.">
        <title>SKESA: strategic k-mer extension for scrupulous assemblies.</title>
        <authorList>
            <person name="Souvorov A."/>
            <person name="Agarwala R."/>
            <person name="Lipman D.J."/>
        </authorList>
    </citation>
    <scope>NUCLEOTIDE SEQUENCE [LARGE SCALE GENOMIC DNA]</scope>
    <source>
        <strain evidence="4">09CEB371LM</strain>
    </source>
</reference>
<dbReference type="EMBL" id="DAAEEB010000003">
    <property type="protein sequence ID" value="HAA8052829.1"/>
    <property type="molecule type" value="Genomic_DNA"/>
</dbReference>
<dbReference type="Proteomes" id="UP000522199">
    <property type="component" value="Unassembled WGS sequence"/>
</dbReference>
<reference evidence="3 5" key="3">
    <citation type="submission" date="2019-08" db="EMBL/GenBank/DDBJ databases">
        <authorList>
            <person name="Ashton P.M."/>
            <person name="Dallman T."/>
            <person name="Nair S."/>
            <person name="De Pinna E."/>
            <person name="Peters T."/>
            <person name="Grant K."/>
        </authorList>
    </citation>
    <scope>NUCLEOTIDE SEQUENCE [LARGE SCALE GENOMIC DNA]</scope>
    <source>
        <strain evidence="3 5">788324</strain>
    </source>
</reference>
<dbReference type="EMBL" id="AABEKY010000002">
    <property type="protein sequence ID" value="EAG9386764.1"/>
    <property type="molecule type" value="Genomic_DNA"/>
</dbReference>
<comment type="caution">
    <text evidence="4">The sequence shown here is derived from an EMBL/GenBank/DDBJ whole genome shotgun (WGS) entry which is preliminary data.</text>
</comment>
<dbReference type="AlphaFoldDB" id="A0A3D7VF43"/>
<reference evidence="4" key="4">
    <citation type="submission" date="2019-10" db="EMBL/GenBank/DDBJ databases">
        <authorList>
            <consortium name="NCBI Pathogen Detection Project"/>
        </authorList>
    </citation>
    <scope>NUCLEOTIDE SEQUENCE</scope>
    <source>
        <strain evidence="4">09CEB371LM</strain>
    </source>
</reference>
<evidence type="ECO:0000313" key="2">
    <source>
        <dbReference type="EMBL" id="EAG9386764.1"/>
    </source>
</evidence>
<dbReference type="Proteomes" id="UP000467536">
    <property type="component" value="Unassembled WGS sequence"/>
</dbReference>
<dbReference type="EMBL" id="AANEHK010000001">
    <property type="protein sequence ID" value="EDO0984726.1"/>
    <property type="molecule type" value="Genomic_DNA"/>
</dbReference>
<evidence type="ECO:0000313" key="6">
    <source>
        <dbReference type="Proteomes" id="UP000522199"/>
    </source>
</evidence>